<dbReference type="Proteomes" id="UP000749559">
    <property type="component" value="Unassembled WGS sequence"/>
</dbReference>
<evidence type="ECO:0000313" key="2">
    <source>
        <dbReference type="Proteomes" id="UP000749559"/>
    </source>
</evidence>
<accession>A0A8S4MYW4</accession>
<gene>
    <name evidence="1" type="ORF">OFUS_LOCUS1383</name>
</gene>
<dbReference type="EMBL" id="CAIIXF020000001">
    <property type="protein sequence ID" value="CAH1773846.1"/>
    <property type="molecule type" value="Genomic_DNA"/>
</dbReference>
<dbReference type="AlphaFoldDB" id="A0A8S4MYW4"/>
<evidence type="ECO:0000313" key="1">
    <source>
        <dbReference type="EMBL" id="CAH1773846.1"/>
    </source>
</evidence>
<name>A0A8S4MYW4_OWEFU</name>
<protein>
    <recommendedName>
        <fullName evidence="3">Reverse transcriptase zinc-binding domain-containing protein</fullName>
    </recommendedName>
</protein>
<organism evidence="1 2">
    <name type="scientific">Owenia fusiformis</name>
    <name type="common">Polychaete worm</name>
    <dbReference type="NCBI Taxonomy" id="6347"/>
    <lineage>
        <taxon>Eukaryota</taxon>
        <taxon>Metazoa</taxon>
        <taxon>Spiralia</taxon>
        <taxon>Lophotrochozoa</taxon>
        <taxon>Annelida</taxon>
        <taxon>Polychaeta</taxon>
        <taxon>Sedentaria</taxon>
        <taxon>Canalipalpata</taxon>
        <taxon>Sabellida</taxon>
        <taxon>Oweniida</taxon>
        <taxon>Oweniidae</taxon>
        <taxon>Owenia</taxon>
    </lineage>
</organism>
<sequence>MLNISRNEETLINRFRVDLLFRAQLFAHNYTFISSPNCSCGLPETPKHFFFHCPLNENARTIFFNTLYTETPLIPTNQSTLLEYLAFSNHNFSNIRMKTQKSLL</sequence>
<reference evidence="1" key="1">
    <citation type="submission" date="2022-03" db="EMBL/GenBank/DDBJ databases">
        <authorList>
            <person name="Martin C."/>
        </authorList>
    </citation>
    <scope>NUCLEOTIDE SEQUENCE</scope>
</reference>
<proteinExistence type="predicted"/>
<keyword evidence="2" id="KW-1185">Reference proteome</keyword>
<dbReference type="OrthoDB" id="6139803at2759"/>
<evidence type="ECO:0008006" key="3">
    <source>
        <dbReference type="Google" id="ProtNLM"/>
    </source>
</evidence>
<comment type="caution">
    <text evidence="1">The sequence shown here is derived from an EMBL/GenBank/DDBJ whole genome shotgun (WGS) entry which is preliminary data.</text>
</comment>